<keyword evidence="3" id="KW-1185">Reference proteome</keyword>
<accession>A0A3L8SZ79</accession>
<dbReference type="Proteomes" id="UP000276834">
    <property type="component" value="Unassembled WGS sequence"/>
</dbReference>
<comment type="caution">
    <text evidence="2">The sequence shown here is derived from an EMBL/GenBank/DDBJ whole genome shotgun (WGS) entry which is preliminary data.</text>
</comment>
<feature type="compositionally biased region" description="Polar residues" evidence="1">
    <location>
        <begin position="293"/>
        <end position="308"/>
    </location>
</feature>
<name>A0A3L8SZ79_CHLGU</name>
<reference evidence="2 3" key="1">
    <citation type="journal article" date="2018" name="Proc. R. Soc. B">
        <title>A non-coding region near Follistatin controls head colour polymorphism in the Gouldian finch.</title>
        <authorList>
            <person name="Toomey M.B."/>
            <person name="Marques C.I."/>
            <person name="Andrade P."/>
            <person name="Araujo P.M."/>
            <person name="Sabatino S."/>
            <person name="Gazda M.A."/>
            <person name="Afonso S."/>
            <person name="Lopes R.J."/>
            <person name="Corbo J.C."/>
            <person name="Carneiro M."/>
        </authorList>
    </citation>
    <scope>NUCLEOTIDE SEQUENCE [LARGE SCALE GENOMIC DNA]</scope>
    <source>
        <strain evidence="2">Red01</strain>
        <tissue evidence="2">Muscle</tissue>
    </source>
</reference>
<organism evidence="2 3">
    <name type="scientific">Chloebia gouldiae</name>
    <name type="common">Gouldian finch</name>
    <name type="synonym">Erythrura gouldiae</name>
    <dbReference type="NCBI Taxonomy" id="44316"/>
    <lineage>
        <taxon>Eukaryota</taxon>
        <taxon>Metazoa</taxon>
        <taxon>Chordata</taxon>
        <taxon>Craniata</taxon>
        <taxon>Vertebrata</taxon>
        <taxon>Euteleostomi</taxon>
        <taxon>Archelosauria</taxon>
        <taxon>Archosauria</taxon>
        <taxon>Dinosauria</taxon>
        <taxon>Saurischia</taxon>
        <taxon>Theropoda</taxon>
        <taxon>Coelurosauria</taxon>
        <taxon>Aves</taxon>
        <taxon>Neognathae</taxon>
        <taxon>Neoaves</taxon>
        <taxon>Telluraves</taxon>
        <taxon>Australaves</taxon>
        <taxon>Passeriformes</taxon>
        <taxon>Passeroidea</taxon>
        <taxon>Passeridae</taxon>
        <taxon>Chloebia</taxon>
    </lineage>
</organism>
<dbReference type="EMBL" id="QUSF01000003">
    <property type="protein sequence ID" value="RLW11654.1"/>
    <property type="molecule type" value="Genomic_DNA"/>
</dbReference>
<protein>
    <submittedName>
        <fullName evidence="2">Uncharacterized protein</fullName>
    </submittedName>
</protein>
<feature type="region of interest" description="Disordered" evidence="1">
    <location>
        <begin position="289"/>
        <end position="308"/>
    </location>
</feature>
<dbReference type="AlphaFoldDB" id="A0A3L8SZ79"/>
<evidence type="ECO:0000256" key="1">
    <source>
        <dbReference type="SAM" id="MobiDB-lite"/>
    </source>
</evidence>
<gene>
    <name evidence="2" type="ORF">DV515_00001382</name>
</gene>
<evidence type="ECO:0000313" key="3">
    <source>
        <dbReference type="Proteomes" id="UP000276834"/>
    </source>
</evidence>
<proteinExistence type="predicted"/>
<evidence type="ECO:0000313" key="2">
    <source>
        <dbReference type="EMBL" id="RLW11654.1"/>
    </source>
</evidence>
<sequence length="308" mass="34799">MKRSCHGNHCKRLSISRKPDCEKMLLLLTLKESGRFLAGCGGTDCKEPEETVQSSWHLEEALHNKFYNTGIYHLYLEVKKFPQTSLWLLGKSTVSKLAIGAGKSTAWNYEGGTGKRNDFEPEGNVNRDKLLYSIMQGSNSCLHTQVFGEAQPLPTCGPPNFILRFRVRMIISDHQLGAIGSCRICTAASRRIYKQAQLERQQLAIHLPPSSLKKICPPTTYFEIRKSYGNSRRILSLVLFPSPVIVKFYCCMSPAAYYVRGAQQEQQQVRQWARTDPPCLPCPGPVVEDRGSRNSARSWQQMSRVARV</sequence>